<sequence length="71" mass="7908">MGCCLEDEELLLGHDFFPEGTLKSHLFGRGLAIKPLPWVTLLNLKFAIGAAKGLAFLHKLDKQIICKDFKP</sequence>
<reference evidence="1 2" key="1">
    <citation type="journal article" date="2014" name="Nature">
        <title>The genome of Eucalyptus grandis.</title>
        <authorList>
            <person name="Myburg A.A."/>
            <person name="Grattapaglia D."/>
            <person name="Tuskan G.A."/>
            <person name="Hellsten U."/>
            <person name="Hayes R.D."/>
            <person name="Grimwood J."/>
            <person name="Jenkins J."/>
            <person name="Lindquist E."/>
            <person name="Tice H."/>
            <person name="Bauer D."/>
            <person name="Goodstein D.M."/>
            <person name="Dubchak I."/>
            <person name="Poliakov A."/>
            <person name="Mizrachi E."/>
            <person name="Kullan A.R."/>
            <person name="Hussey S.G."/>
            <person name="Pinard D."/>
            <person name="van der Merwe K."/>
            <person name="Singh P."/>
            <person name="van Jaarsveld I."/>
            <person name="Silva-Junior O.B."/>
            <person name="Togawa R.C."/>
            <person name="Pappas M.R."/>
            <person name="Faria D.A."/>
            <person name="Sansaloni C.P."/>
            <person name="Petroli C.D."/>
            <person name="Yang X."/>
            <person name="Ranjan P."/>
            <person name="Tschaplinski T.J."/>
            <person name="Ye C.Y."/>
            <person name="Li T."/>
            <person name="Sterck L."/>
            <person name="Vanneste K."/>
            <person name="Murat F."/>
            <person name="Soler M."/>
            <person name="Clemente H.S."/>
            <person name="Saidi N."/>
            <person name="Cassan-Wang H."/>
            <person name="Dunand C."/>
            <person name="Hefer C.A."/>
            <person name="Bornberg-Bauer E."/>
            <person name="Kersting A.R."/>
            <person name="Vining K."/>
            <person name="Amarasinghe V."/>
            <person name="Ranik M."/>
            <person name="Naithani S."/>
            <person name="Elser J."/>
            <person name="Boyd A.E."/>
            <person name="Liston A."/>
            <person name="Spatafora J.W."/>
            <person name="Dharmwardhana P."/>
            <person name="Raja R."/>
            <person name="Sullivan C."/>
            <person name="Romanel E."/>
            <person name="Alves-Ferreira M."/>
            <person name="Kulheim C."/>
            <person name="Foley W."/>
            <person name="Carocha V."/>
            <person name="Paiva J."/>
            <person name="Kudrna D."/>
            <person name="Brommonschenkel S.H."/>
            <person name="Pasquali G."/>
            <person name="Byrne M."/>
            <person name="Rigault P."/>
            <person name="Tibbits J."/>
            <person name="Spokevicius A."/>
            <person name="Jones R.C."/>
            <person name="Steane D.A."/>
            <person name="Vaillancourt R.E."/>
            <person name="Potts B.M."/>
            <person name="Joubert F."/>
            <person name="Barry K."/>
            <person name="Pappas G.J."/>
            <person name="Strauss S.H."/>
            <person name="Jaiswal P."/>
            <person name="Grima-Pettenati J."/>
            <person name="Salse J."/>
            <person name="Van de Peer Y."/>
            <person name="Rokhsar D.S."/>
            <person name="Schmutz J."/>
        </authorList>
    </citation>
    <scope>NUCLEOTIDE SEQUENCE [LARGE SCALE GENOMIC DNA]</scope>
    <source>
        <strain evidence="2">cv. BRASUZ1</strain>
        <tissue evidence="1">Leaf extractions</tissue>
    </source>
</reference>
<gene>
    <name evidence="1" type="ORF">EUGRSUZ_L03362</name>
</gene>
<keyword evidence="2" id="KW-1185">Reference proteome</keyword>
<dbReference type="InterPro" id="IPR050823">
    <property type="entry name" value="Plant_Ser_Thr_Prot_Kinase"/>
</dbReference>
<evidence type="ECO:0000313" key="1">
    <source>
        <dbReference type="EMBL" id="KAK2631127.1"/>
    </source>
</evidence>
<dbReference type="AlphaFoldDB" id="A0AAD9WHV4"/>
<dbReference type="SUPFAM" id="SSF56112">
    <property type="entry name" value="Protein kinase-like (PK-like)"/>
    <property type="match status" value="1"/>
</dbReference>
<evidence type="ECO:0008006" key="3">
    <source>
        <dbReference type="Google" id="ProtNLM"/>
    </source>
</evidence>
<dbReference type="PANTHER" id="PTHR45621">
    <property type="entry name" value="OS01G0588500 PROTEIN-RELATED"/>
    <property type="match status" value="1"/>
</dbReference>
<accession>A0AAD9WHV4</accession>
<dbReference type="Gene3D" id="1.10.510.10">
    <property type="entry name" value="Transferase(Phosphotransferase) domain 1"/>
    <property type="match status" value="1"/>
</dbReference>
<protein>
    <recommendedName>
        <fullName evidence="3">Protein kinase domain-containing protein</fullName>
    </recommendedName>
</protein>
<dbReference type="EMBL" id="MU850957">
    <property type="protein sequence ID" value="KAK2631127.1"/>
    <property type="molecule type" value="Genomic_DNA"/>
</dbReference>
<proteinExistence type="predicted"/>
<name>A0AAD9WHV4_EUCGR</name>
<dbReference type="Proteomes" id="UP000030711">
    <property type="component" value="Unassembled WGS sequence"/>
</dbReference>
<dbReference type="InterPro" id="IPR011009">
    <property type="entry name" value="Kinase-like_dom_sf"/>
</dbReference>
<organism evidence="1 2">
    <name type="scientific">Eucalyptus grandis</name>
    <name type="common">Flooded gum</name>
    <dbReference type="NCBI Taxonomy" id="71139"/>
    <lineage>
        <taxon>Eukaryota</taxon>
        <taxon>Viridiplantae</taxon>
        <taxon>Streptophyta</taxon>
        <taxon>Embryophyta</taxon>
        <taxon>Tracheophyta</taxon>
        <taxon>Spermatophyta</taxon>
        <taxon>Magnoliopsida</taxon>
        <taxon>eudicotyledons</taxon>
        <taxon>Gunneridae</taxon>
        <taxon>Pentapetalae</taxon>
        <taxon>rosids</taxon>
        <taxon>malvids</taxon>
        <taxon>Myrtales</taxon>
        <taxon>Myrtaceae</taxon>
        <taxon>Myrtoideae</taxon>
        <taxon>Eucalypteae</taxon>
        <taxon>Eucalyptus</taxon>
    </lineage>
</organism>
<comment type="caution">
    <text evidence="1">The sequence shown here is derived from an EMBL/GenBank/DDBJ whole genome shotgun (WGS) entry which is preliminary data.</text>
</comment>
<evidence type="ECO:0000313" key="2">
    <source>
        <dbReference type="Proteomes" id="UP000030711"/>
    </source>
</evidence>